<name>H0HLS4_9HYPH</name>
<dbReference type="CDD" id="cd00090">
    <property type="entry name" value="HTH_ARSR"/>
    <property type="match status" value="1"/>
</dbReference>
<dbReference type="Proteomes" id="UP000003250">
    <property type="component" value="Unassembled WGS sequence"/>
</dbReference>
<dbReference type="NCBIfam" id="NF033788">
    <property type="entry name" value="HTH_metalloreg"/>
    <property type="match status" value="1"/>
</dbReference>
<gene>
    <name evidence="2" type="ORF">MAXJ12_05428</name>
</gene>
<dbReference type="PANTHER" id="PTHR38600">
    <property type="entry name" value="TRANSCRIPTIONAL REGULATORY PROTEIN"/>
    <property type="match status" value="1"/>
</dbReference>
<dbReference type="SUPFAM" id="SSF46785">
    <property type="entry name" value="Winged helix' DNA-binding domain"/>
    <property type="match status" value="1"/>
</dbReference>
<dbReference type="InterPro" id="IPR011991">
    <property type="entry name" value="ArsR-like_HTH"/>
</dbReference>
<proteinExistence type="predicted"/>
<dbReference type="EMBL" id="AHAM01000035">
    <property type="protein sequence ID" value="EHK58332.1"/>
    <property type="molecule type" value="Genomic_DNA"/>
</dbReference>
<organism evidence="2 3">
    <name type="scientific">Mesorhizobium alhagi CCNWXJ12-2</name>
    <dbReference type="NCBI Taxonomy" id="1107882"/>
    <lineage>
        <taxon>Bacteria</taxon>
        <taxon>Pseudomonadati</taxon>
        <taxon>Pseudomonadota</taxon>
        <taxon>Alphaproteobacteria</taxon>
        <taxon>Hyphomicrobiales</taxon>
        <taxon>Phyllobacteriaceae</taxon>
        <taxon>Allomesorhizobium</taxon>
    </lineage>
</organism>
<evidence type="ECO:0000259" key="1">
    <source>
        <dbReference type="PROSITE" id="PS50987"/>
    </source>
</evidence>
<dbReference type="PRINTS" id="PR00778">
    <property type="entry name" value="HTHARSR"/>
</dbReference>
<dbReference type="Gene3D" id="1.10.10.10">
    <property type="entry name" value="Winged helix-like DNA-binding domain superfamily/Winged helix DNA-binding domain"/>
    <property type="match status" value="1"/>
</dbReference>
<sequence>MMLPPMMLRRSIHIALQQNCEVEADQLPLRSSIATTKSPPIKLVTMPIGSSCGGGSVLAGTSLPRISAAPKSQYRHKTTAQLEPSFSRACARNPTSNGGLGNGSRLLQELGALGGKLSDLTKFSLAPPANRAIVSDMAKHDADLSLLFHALADPTRRSILTRLAETPARVTDLAGPTGLRLPTVMRHLSVLEEAGLIATSKDGRIRTCAIVPEALDPVRTWLDEHRAIWETRLDRLDAFVMNLMKESKE</sequence>
<protein>
    <submittedName>
        <fullName evidence="2">ArsR family transcriptional regulator</fullName>
    </submittedName>
</protein>
<keyword evidence="3" id="KW-1185">Reference proteome</keyword>
<feature type="domain" description="HTH arsR-type" evidence="1">
    <location>
        <begin position="136"/>
        <end position="230"/>
    </location>
</feature>
<dbReference type="GO" id="GO:0003700">
    <property type="term" value="F:DNA-binding transcription factor activity"/>
    <property type="evidence" value="ECO:0007669"/>
    <property type="project" value="InterPro"/>
</dbReference>
<dbReference type="PANTHER" id="PTHR38600:SF2">
    <property type="entry name" value="SLL0088 PROTEIN"/>
    <property type="match status" value="1"/>
</dbReference>
<dbReference type="InterPro" id="IPR036390">
    <property type="entry name" value="WH_DNA-bd_sf"/>
</dbReference>
<reference evidence="2 3" key="1">
    <citation type="journal article" date="2012" name="J. Bacteriol.">
        <title>Draft Genome Sequence of Mesorhizobium alhagi CCNWXJ12-2T, a Novel Salt-Resistant Species Isolated from the Desert of Northwestern China.</title>
        <authorList>
            <person name="Zhou M."/>
            <person name="Chen W."/>
            <person name="Chen H."/>
            <person name="Wei G."/>
        </authorList>
    </citation>
    <scope>NUCLEOTIDE SEQUENCE [LARGE SCALE GENOMIC DNA]</scope>
    <source>
        <strain evidence="2 3">CCNWXJ12-2</strain>
    </source>
</reference>
<dbReference type="AlphaFoldDB" id="H0HLS4"/>
<dbReference type="InterPro" id="IPR036388">
    <property type="entry name" value="WH-like_DNA-bd_sf"/>
</dbReference>
<dbReference type="PROSITE" id="PS50987">
    <property type="entry name" value="HTH_ARSR_2"/>
    <property type="match status" value="1"/>
</dbReference>
<evidence type="ECO:0000313" key="3">
    <source>
        <dbReference type="Proteomes" id="UP000003250"/>
    </source>
</evidence>
<dbReference type="Pfam" id="PF12840">
    <property type="entry name" value="HTH_20"/>
    <property type="match status" value="1"/>
</dbReference>
<dbReference type="SMART" id="SM00418">
    <property type="entry name" value="HTH_ARSR"/>
    <property type="match status" value="1"/>
</dbReference>
<evidence type="ECO:0000313" key="2">
    <source>
        <dbReference type="EMBL" id="EHK58332.1"/>
    </source>
</evidence>
<accession>H0HLS4</accession>
<dbReference type="PATRIC" id="fig|1107882.3.peg.1072"/>
<dbReference type="InterPro" id="IPR001845">
    <property type="entry name" value="HTH_ArsR_DNA-bd_dom"/>
</dbReference>